<dbReference type="InterPro" id="IPR035089">
    <property type="entry name" value="Phage_sheath_subtilisin"/>
</dbReference>
<dbReference type="Pfam" id="PF17482">
    <property type="entry name" value="Phage_sheath_1C"/>
    <property type="match status" value="1"/>
</dbReference>
<dbReference type="Pfam" id="PF04984">
    <property type="entry name" value="Phage_sheath_1"/>
    <property type="match status" value="1"/>
</dbReference>
<feature type="domain" description="Tail sheath protein C-terminal" evidence="3">
    <location>
        <begin position="555"/>
        <end position="649"/>
    </location>
</feature>
<dbReference type="Pfam" id="PF10758">
    <property type="entry name" value="DUF2586"/>
    <property type="match status" value="1"/>
</dbReference>
<dbReference type="Gene3D" id="3.40.50.11790">
    <property type="match status" value="1"/>
</dbReference>
<dbReference type="RefSeq" id="WP_170200891.1">
    <property type="nucleotide sequence ID" value="NZ_BAAAEW010000013.1"/>
</dbReference>
<evidence type="ECO:0000313" key="5">
    <source>
        <dbReference type="Proteomes" id="UP001500279"/>
    </source>
</evidence>
<name>A0ABP3V7J0_9BURK</name>
<proteinExistence type="inferred from homology"/>
<gene>
    <name evidence="4" type="ORF">GCM10009107_23000</name>
</gene>
<protein>
    <recommendedName>
        <fullName evidence="6">Phage tail protein</fullName>
    </recommendedName>
</protein>
<evidence type="ECO:0000259" key="3">
    <source>
        <dbReference type="Pfam" id="PF17482"/>
    </source>
</evidence>
<keyword evidence="5" id="KW-1185">Reference proteome</keyword>
<dbReference type="EMBL" id="BAAAEW010000013">
    <property type="protein sequence ID" value="GAA0750826.1"/>
    <property type="molecule type" value="Genomic_DNA"/>
</dbReference>
<dbReference type="Proteomes" id="UP001500279">
    <property type="component" value="Unassembled WGS sequence"/>
</dbReference>
<accession>A0ABP3V7J0</accession>
<evidence type="ECO:0000256" key="1">
    <source>
        <dbReference type="ARBA" id="ARBA00008005"/>
    </source>
</evidence>
<dbReference type="Gene3D" id="3.30.1370.220">
    <property type="match status" value="1"/>
</dbReference>
<reference evidence="5" key="1">
    <citation type="journal article" date="2019" name="Int. J. Syst. Evol. Microbiol.">
        <title>The Global Catalogue of Microorganisms (GCM) 10K type strain sequencing project: providing services to taxonomists for standard genome sequencing and annotation.</title>
        <authorList>
            <consortium name="The Broad Institute Genomics Platform"/>
            <consortium name="The Broad Institute Genome Sequencing Center for Infectious Disease"/>
            <person name="Wu L."/>
            <person name="Ma J."/>
        </authorList>
    </citation>
    <scope>NUCLEOTIDE SEQUENCE [LARGE SCALE GENOMIC DNA]</scope>
    <source>
        <strain evidence="5">JCM 15503</strain>
    </source>
</reference>
<dbReference type="InterPro" id="IPR020287">
    <property type="entry name" value="Tail_sheath_C"/>
</dbReference>
<organism evidence="4 5">
    <name type="scientific">Ideonella azotifigens</name>
    <dbReference type="NCBI Taxonomy" id="513160"/>
    <lineage>
        <taxon>Bacteria</taxon>
        <taxon>Pseudomonadati</taxon>
        <taxon>Pseudomonadota</taxon>
        <taxon>Betaproteobacteria</taxon>
        <taxon>Burkholderiales</taxon>
        <taxon>Sphaerotilaceae</taxon>
        <taxon>Ideonella</taxon>
    </lineage>
</organism>
<comment type="caution">
    <text evidence="4">The sequence shown here is derived from an EMBL/GenBank/DDBJ whole genome shotgun (WGS) entry which is preliminary data.</text>
</comment>
<evidence type="ECO:0000313" key="4">
    <source>
        <dbReference type="EMBL" id="GAA0750826.1"/>
    </source>
</evidence>
<sequence length="651" mass="66841">MAEMVVPGTYVEVRAEGLISAGGVSSGIVAVIGTAAAGPVGQPVTLSGMADASELFGAPDSFSVPNDGSNPLTLTRALQYVYGNGASTVIAVRVASSRATAAQFALKDGADNTIATLSAATPGSWGNNLQVSVDAAKVPARINSERQTSGFANLAYHRVLPTPQNRIQVIRGDTRRVDTFNIVYKSVATAEPVGKVGNVFQLASAPVAQVASINAVTVLDGDGKPLRAYGANPPAGVTAGTLLYDIAVTPALNELRINPANGQLTFEATQVPTAQQSVVATYAVDHAAPAAGQVLVTVWNGHLDFHAGEAPRAPAADTLLASYSVESADSVQVTIGGGQTKESYIVPDGNMLAQLAAGSRLVSVAPNGNFASAKPAAGVASYFGTGSNQGGADGADAADTDYAAGLEAIANQLVNIVLLAGQDANTMGSVLIDHLKATEETDFERIGVIGATGSSVAEFLGHNLAEARVVLVAPGIKLPDGSVLPPAYTAAAVAGLISSLPVQTSLTNKALNIPNVAFAANRGQQAQLIERNVLAVVVKEGLRVLKGVTTEGVGEPYSAIPTRRIVDYAKYGVRSAANPYIGRLNNTRVRTALKATLDAFLTGMVQDEALTGYSLDVTATRAQEIAGQVSVVMTIQPTFSIDFIRVVMTLQ</sequence>
<evidence type="ECO:0008006" key="6">
    <source>
        <dbReference type="Google" id="ProtNLM"/>
    </source>
</evidence>
<evidence type="ECO:0000259" key="2">
    <source>
        <dbReference type="Pfam" id="PF04984"/>
    </source>
</evidence>
<dbReference type="InterPro" id="IPR019694">
    <property type="entry name" value="Phage_HP1_Orf23"/>
</dbReference>
<comment type="similarity">
    <text evidence="1">Belongs to the myoviridae tail sheath protein family.</text>
</comment>
<feature type="domain" description="Tail sheath protein subtilisin-like" evidence="2">
    <location>
        <begin position="399"/>
        <end position="550"/>
    </location>
</feature>